<dbReference type="PANTHER" id="PTHR18916:SF85">
    <property type="entry name" value="TUBULIN-FOLDING COFACTOR B"/>
    <property type="match status" value="1"/>
</dbReference>
<dbReference type="GO" id="GO:0035371">
    <property type="term" value="C:microtubule plus-end"/>
    <property type="evidence" value="ECO:0007669"/>
    <property type="project" value="TreeGrafter"/>
</dbReference>
<dbReference type="PROSITE" id="PS00845">
    <property type="entry name" value="CAP_GLY_1"/>
    <property type="match status" value="1"/>
</dbReference>
<proteinExistence type="predicted"/>
<organism evidence="5">
    <name type="scientific">Schistocephalus solidus</name>
    <name type="common">Tapeworm</name>
    <dbReference type="NCBI Taxonomy" id="70667"/>
    <lineage>
        <taxon>Eukaryota</taxon>
        <taxon>Metazoa</taxon>
        <taxon>Spiralia</taxon>
        <taxon>Lophotrochozoa</taxon>
        <taxon>Platyhelminthes</taxon>
        <taxon>Cestoda</taxon>
        <taxon>Eucestoda</taxon>
        <taxon>Diphyllobothriidea</taxon>
        <taxon>Diphyllobothriidae</taxon>
        <taxon>Schistocephalus</taxon>
    </lineage>
</organism>
<evidence type="ECO:0000256" key="1">
    <source>
        <dbReference type="ARBA" id="ARBA00004496"/>
    </source>
</evidence>
<dbReference type="SMART" id="SM01052">
    <property type="entry name" value="CAP_GLY"/>
    <property type="match status" value="1"/>
</dbReference>
<dbReference type="InterPro" id="IPR000938">
    <property type="entry name" value="CAP-Gly_domain"/>
</dbReference>
<dbReference type="PROSITE" id="PS50245">
    <property type="entry name" value="CAP_GLY_2"/>
    <property type="match status" value="1"/>
</dbReference>
<feature type="domain" description="CAP-Gly" evidence="4">
    <location>
        <begin position="27"/>
        <end position="69"/>
    </location>
</feature>
<feature type="region of interest" description="Disordered" evidence="3">
    <location>
        <begin position="93"/>
        <end position="171"/>
    </location>
</feature>
<protein>
    <submittedName>
        <fullName evidence="5">Dynactin subunit 1</fullName>
    </submittedName>
</protein>
<dbReference type="GO" id="GO:0005634">
    <property type="term" value="C:nucleus"/>
    <property type="evidence" value="ECO:0007669"/>
    <property type="project" value="TreeGrafter"/>
</dbReference>
<dbReference type="EMBL" id="GEEE01015082">
    <property type="protein sequence ID" value="JAP48143.1"/>
    <property type="molecule type" value="Transcribed_RNA"/>
</dbReference>
<accession>A0A0X3P907</accession>
<dbReference type="SUPFAM" id="SSF74924">
    <property type="entry name" value="Cap-Gly domain"/>
    <property type="match status" value="1"/>
</dbReference>
<reference evidence="5" key="1">
    <citation type="submission" date="2016-01" db="EMBL/GenBank/DDBJ databases">
        <title>Reference transcriptome for the parasite Schistocephalus solidus: insights into the molecular evolution of parasitism.</title>
        <authorList>
            <person name="Hebert F.O."/>
            <person name="Grambauer S."/>
            <person name="Barber I."/>
            <person name="Landry C.R."/>
            <person name="Aubin-Horth N."/>
        </authorList>
    </citation>
    <scope>NUCLEOTIDE SEQUENCE</scope>
</reference>
<feature type="compositionally biased region" description="Low complexity" evidence="3">
    <location>
        <begin position="132"/>
        <end position="149"/>
    </location>
</feature>
<dbReference type="InterPro" id="IPR036859">
    <property type="entry name" value="CAP-Gly_dom_sf"/>
</dbReference>
<dbReference type="GO" id="GO:0051010">
    <property type="term" value="F:microtubule plus-end binding"/>
    <property type="evidence" value="ECO:0007669"/>
    <property type="project" value="TreeGrafter"/>
</dbReference>
<gene>
    <name evidence="5" type="primary">DCTN1</name>
    <name evidence="5" type="ORF">TR168214</name>
</gene>
<sequence length="214" mass="22654">MDEPKLKIGCRVSLIDKNVKGTVAFLGATQFSAGKWVGVVLDEALGKNNGTVQGKRYFDCEENYGIFVRPTQVLLIGPDGEIPIMDISTTSIGSESGSSASQKANVSRLSAPSSIPKGLNRSRSKTPSKAMPSTTSSSRLASSAIRSRPSPSPRRPADEISGRPSSSQIATARKKTVSLTPLTHFGLCVCARGFQCRPLSMALGQLSPMLPPSM</sequence>
<name>A0A0X3P907_SCHSO</name>
<comment type="subcellular location">
    <subcellularLocation>
        <location evidence="1">Cytoplasm</location>
    </subcellularLocation>
</comment>
<evidence type="ECO:0000313" key="5">
    <source>
        <dbReference type="EMBL" id="JAP48143.1"/>
    </source>
</evidence>
<dbReference type="GO" id="GO:0005938">
    <property type="term" value="C:cell cortex"/>
    <property type="evidence" value="ECO:0007669"/>
    <property type="project" value="TreeGrafter"/>
</dbReference>
<dbReference type="Gene3D" id="2.30.30.190">
    <property type="entry name" value="CAP Gly-rich-like domain"/>
    <property type="match status" value="1"/>
</dbReference>
<feature type="compositionally biased region" description="Polar residues" evidence="3">
    <location>
        <begin position="102"/>
        <end position="113"/>
    </location>
</feature>
<evidence type="ECO:0000259" key="4">
    <source>
        <dbReference type="PROSITE" id="PS50245"/>
    </source>
</evidence>
<keyword evidence="2" id="KW-0963">Cytoplasm</keyword>
<dbReference type="PANTHER" id="PTHR18916">
    <property type="entry name" value="DYNACTIN 1-RELATED MICROTUBULE-BINDING"/>
    <property type="match status" value="1"/>
</dbReference>
<dbReference type="GO" id="GO:0031122">
    <property type="term" value="P:cytoplasmic microtubule organization"/>
    <property type="evidence" value="ECO:0007669"/>
    <property type="project" value="TreeGrafter"/>
</dbReference>
<evidence type="ECO:0000256" key="2">
    <source>
        <dbReference type="ARBA" id="ARBA00022490"/>
    </source>
</evidence>
<dbReference type="AlphaFoldDB" id="A0A0X3P907"/>
<dbReference type="Pfam" id="PF01302">
    <property type="entry name" value="CAP_GLY"/>
    <property type="match status" value="1"/>
</dbReference>
<evidence type="ECO:0000256" key="3">
    <source>
        <dbReference type="SAM" id="MobiDB-lite"/>
    </source>
</evidence>